<gene>
    <name evidence="2" type="ORF">BKA08_000002</name>
</gene>
<keyword evidence="1" id="KW-0472">Membrane</keyword>
<keyword evidence="1" id="KW-1133">Transmembrane helix</keyword>
<feature type="transmembrane region" description="Helical" evidence="1">
    <location>
        <begin position="78"/>
        <end position="100"/>
    </location>
</feature>
<feature type="transmembrane region" description="Helical" evidence="1">
    <location>
        <begin position="49"/>
        <end position="71"/>
    </location>
</feature>
<proteinExistence type="predicted"/>
<keyword evidence="1" id="KW-0812">Transmembrane</keyword>
<name>A0A7Y9JQK2_9ACTN</name>
<sequence>MAGAAELALALVAAAHLGFQATVTALVYPALARTGVERWADVHDRHSRRITPLVGLLYPALVVAGAGVALAGPSTAGWVALAGVAVSVLATAAVAAPTHARLGRLGPRPDLLRRLLVADRVRLIGAVVAAAGGAGLLV</sequence>
<keyword evidence="3" id="KW-1185">Reference proteome</keyword>
<accession>A0A7Y9JQK2</accession>
<dbReference type="Proteomes" id="UP000516957">
    <property type="component" value="Unassembled WGS sequence"/>
</dbReference>
<dbReference type="EMBL" id="JACCBE010000001">
    <property type="protein sequence ID" value="NYD55764.1"/>
    <property type="molecule type" value="Genomic_DNA"/>
</dbReference>
<organism evidence="2 3">
    <name type="scientific">Nocardioides marinisabuli</name>
    <dbReference type="NCBI Taxonomy" id="419476"/>
    <lineage>
        <taxon>Bacteria</taxon>
        <taxon>Bacillati</taxon>
        <taxon>Actinomycetota</taxon>
        <taxon>Actinomycetes</taxon>
        <taxon>Propionibacteriales</taxon>
        <taxon>Nocardioidaceae</taxon>
        <taxon>Nocardioides</taxon>
    </lineage>
</organism>
<evidence type="ECO:0000313" key="3">
    <source>
        <dbReference type="Proteomes" id="UP000516957"/>
    </source>
</evidence>
<dbReference type="AlphaFoldDB" id="A0A7Y9JQK2"/>
<protein>
    <recommendedName>
        <fullName evidence="4">DUF1772 domain-containing protein</fullName>
    </recommendedName>
</protein>
<evidence type="ECO:0000313" key="2">
    <source>
        <dbReference type="EMBL" id="NYD55764.1"/>
    </source>
</evidence>
<reference evidence="2 3" key="1">
    <citation type="submission" date="2020-07" db="EMBL/GenBank/DDBJ databases">
        <title>Sequencing the genomes of 1000 actinobacteria strains.</title>
        <authorList>
            <person name="Klenk H.-P."/>
        </authorList>
    </citation>
    <scope>NUCLEOTIDE SEQUENCE [LARGE SCALE GENOMIC DNA]</scope>
    <source>
        <strain evidence="2 3">DSM 18965</strain>
    </source>
</reference>
<comment type="caution">
    <text evidence="2">The sequence shown here is derived from an EMBL/GenBank/DDBJ whole genome shotgun (WGS) entry which is preliminary data.</text>
</comment>
<evidence type="ECO:0000256" key="1">
    <source>
        <dbReference type="SAM" id="Phobius"/>
    </source>
</evidence>
<evidence type="ECO:0008006" key="4">
    <source>
        <dbReference type="Google" id="ProtNLM"/>
    </source>
</evidence>
<dbReference type="RefSeq" id="WP_218876188.1">
    <property type="nucleotide sequence ID" value="NZ_CP059163.1"/>
</dbReference>